<dbReference type="InterPro" id="IPR001752">
    <property type="entry name" value="Kinesin_motor_dom"/>
</dbReference>
<feature type="domain" description="Kinesin motor" evidence="9">
    <location>
        <begin position="318"/>
        <end position="668"/>
    </location>
</feature>
<keyword evidence="2" id="KW-0493">Microtubule</keyword>
<dbReference type="GO" id="GO:0008017">
    <property type="term" value="F:microtubule binding"/>
    <property type="evidence" value="ECO:0007669"/>
    <property type="project" value="InterPro"/>
</dbReference>
<organism evidence="10 11">
    <name type="scientific">Zophobas morio</name>
    <dbReference type="NCBI Taxonomy" id="2755281"/>
    <lineage>
        <taxon>Eukaryota</taxon>
        <taxon>Metazoa</taxon>
        <taxon>Ecdysozoa</taxon>
        <taxon>Arthropoda</taxon>
        <taxon>Hexapoda</taxon>
        <taxon>Insecta</taxon>
        <taxon>Pterygota</taxon>
        <taxon>Neoptera</taxon>
        <taxon>Endopterygota</taxon>
        <taxon>Coleoptera</taxon>
        <taxon>Polyphaga</taxon>
        <taxon>Cucujiformia</taxon>
        <taxon>Tenebrionidae</taxon>
        <taxon>Zophobas</taxon>
    </lineage>
</organism>
<keyword evidence="6" id="KW-0963">Cytoplasm</keyword>
<keyword evidence="3 7" id="KW-0547">Nucleotide-binding</keyword>
<keyword evidence="6" id="KW-0206">Cytoskeleton</keyword>
<gene>
    <name evidence="10" type="ORF">Zmor_011751</name>
</gene>
<dbReference type="GO" id="GO:0005524">
    <property type="term" value="F:ATP binding"/>
    <property type="evidence" value="ECO:0007669"/>
    <property type="project" value="UniProtKB-UniRule"/>
</dbReference>
<proteinExistence type="inferred from homology"/>
<dbReference type="EMBL" id="JALNTZ010003114">
    <property type="protein sequence ID" value="KAJ3616644.1"/>
    <property type="molecule type" value="Genomic_DNA"/>
</dbReference>
<evidence type="ECO:0000313" key="10">
    <source>
        <dbReference type="EMBL" id="KAJ3616644.1"/>
    </source>
</evidence>
<dbReference type="InterPro" id="IPR027640">
    <property type="entry name" value="Kinesin-like_fam"/>
</dbReference>
<comment type="caution">
    <text evidence="10">The sequence shown here is derived from an EMBL/GenBank/DDBJ whole genome shotgun (WGS) entry which is preliminary data.</text>
</comment>
<evidence type="ECO:0000259" key="9">
    <source>
        <dbReference type="PROSITE" id="PS50067"/>
    </source>
</evidence>
<dbReference type="GO" id="GO:0005874">
    <property type="term" value="C:microtubule"/>
    <property type="evidence" value="ECO:0007669"/>
    <property type="project" value="UniProtKB-KW"/>
</dbReference>
<evidence type="ECO:0000256" key="3">
    <source>
        <dbReference type="ARBA" id="ARBA00022741"/>
    </source>
</evidence>
<comment type="similarity">
    <text evidence="7">Belongs to the TRAFAC class myosin-kinesin ATPase superfamily. Kinesin family.</text>
</comment>
<accession>A0AA38HI91</accession>
<dbReference type="Pfam" id="PF00225">
    <property type="entry name" value="Kinesin"/>
    <property type="match status" value="1"/>
</dbReference>
<dbReference type="PANTHER" id="PTHR47972">
    <property type="entry name" value="KINESIN-LIKE PROTEIN KLP-3"/>
    <property type="match status" value="1"/>
</dbReference>
<comment type="subcellular location">
    <subcellularLocation>
        <location evidence="1">Cytoplasm</location>
        <location evidence="1">Cytoskeleton</location>
    </subcellularLocation>
</comment>
<keyword evidence="5 7" id="KW-0505">Motor protein</keyword>
<keyword evidence="4 7" id="KW-0067">ATP-binding</keyword>
<evidence type="ECO:0000256" key="6">
    <source>
        <dbReference type="ARBA" id="ARBA00023212"/>
    </source>
</evidence>
<evidence type="ECO:0000256" key="2">
    <source>
        <dbReference type="ARBA" id="ARBA00022701"/>
    </source>
</evidence>
<evidence type="ECO:0000256" key="7">
    <source>
        <dbReference type="PROSITE-ProRule" id="PRU00283"/>
    </source>
</evidence>
<dbReference type="GO" id="GO:0003777">
    <property type="term" value="F:microtubule motor activity"/>
    <property type="evidence" value="ECO:0007669"/>
    <property type="project" value="InterPro"/>
</dbReference>
<dbReference type="SMART" id="SM00129">
    <property type="entry name" value="KISc"/>
    <property type="match status" value="1"/>
</dbReference>
<dbReference type="PRINTS" id="PR00380">
    <property type="entry name" value="KINESINHEAVY"/>
</dbReference>
<protein>
    <recommendedName>
        <fullName evidence="9">Kinesin motor domain-containing protein</fullName>
    </recommendedName>
</protein>
<dbReference type="SUPFAM" id="SSF52540">
    <property type="entry name" value="P-loop containing nucleoside triphosphate hydrolases"/>
    <property type="match status" value="1"/>
</dbReference>
<dbReference type="AlphaFoldDB" id="A0AA38HI91"/>
<dbReference type="PANTHER" id="PTHR47972:SF45">
    <property type="entry name" value="PROTEIN CLARET SEGREGATIONAL"/>
    <property type="match status" value="1"/>
</dbReference>
<name>A0AA38HI91_9CUCU</name>
<evidence type="ECO:0000256" key="5">
    <source>
        <dbReference type="ARBA" id="ARBA00023175"/>
    </source>
</evidence>
<dbReference type="InterPro" id="IPR027417">
    <property type="entry name" value="P-loop_NTPase"/>
</dbReference>
<dbReference type="PROSITE" id="PS50067">
    <property type="entry name" value="KINESIN_MOTOR_2"/>
    <property type="match status" value="1"/>
</dbReference>
<keyword evidence="8" id="KW-0175">Coiled coil</keyword>
<dbReference type="Proteomes" id="UP001168821">
    <property type="component" value="Unassembled WGS sequence"/>
</dbReference>
<sequence length="680" mass="76321">MEAQPPVPVGGNRRILTVFGAFVPPFNGERGPEANAQTATILLRGYYVCPEILRAMEDISSLTLAMVENRQISTNLKGGPQAHQATINDLNEENKVLKEWLDSLSFPKNLLLSVIVNILFSVSKLNGAEYELLTIKEELRKQTSLCSEFQLFEKELKEALIKKDELLQKQANEIWYGPPEIVFPCCNGKFRCRQLKRDLNRSQEAFSKCETEIGELKENNRMLQSNVTLQSELARELTSRLKQLHDNSGIPIENVQIERICKLSMENEELKAKISILECKDKEFSEAQGEIAELKQKLYEAEERNRILHNTIQDLKGKVRVFVRIRPSWADAQRTAVKSDTDLHMECRGCGLSMSHCTLIDPHPSAASGTQHVFKFDRVFGPVDSQETVFEEVALFVQSALHGYNTCVIAYGQTGAGKTFTMHGGRGKEAGIVRRAAQKIVETAQVMKATGQFYNLSFALSHDDVGPTGWEYSFTCNYVEIYNEQVRDLLASGAPKVNMRIIGSEVLTKDFHEKTFSSVDEVDLIVSSAEKQRSVAATNMNETSSRSHSVFILKLQGVHVETKTKLNGCLYLCDLAGSERIAKSGATGDRLKEAQNINKSLSTLTDVLRQLHEKADHIRYRDSKLTILLQPCFTCSGKSLMIVNVAPEPENERETLNSLKFAAKVCETELGKTIRNIIKY</sequence>
<feature type="coiled-coil region" evidence="8">
    <location>
        <begin position="277"/>
        <end position="311"/>
    </location>
</feature>
<evidence type="ECO:0000256" key="4">
    <source>
        <dbReference type="ARBA" id="ARBA00022840"/>
    </source>
</evidence>
<dbReference type="InterPro" id="IPR036961">
    <property type="entry name" value="Kinesin_motor_dom_sf"/>
</dbReference>
<reference evidence="10" key="1">
    <citation type="journal article" date="2023" name="G3 (Bethesda)">
        <title>Whole genome assemblies of Zophobas morio and Tenebrio molitor.</title>
        <authorList>
            <person name="Kaur S."/>
            <person name="Stinson S.A."/>
            <person name="diCenzo G.C."/>
        </authorList>
    </citation>
    <scope>NUCLEOTIDE SEQUENCE</scope>
    <source>
        <strain evidence="10">QUZm001</strain>
    </source>
</reference>
<evidence type="ECO:0000313" key="11">
    <source>
        <dbReference type="Proteomes" id="UP001168821"/>
    </source>
</evidence>
<evidence type="ECO:0000256" key="8">
    <source>
        <dbReference type="SAM" id="Coils"/>
    </source>
</evidence>
<dbReference type="GO" id="GO:0007018">
    <property type="term" value="P:microtubule-based movement"/>
    <property type="evidence" value="ECO:0007669"/>
    <property type="project" value="InterPro"/>
</dbReference>
<feature type="binding site" evidence="7">
    <location>
        <begin position="412"/>
        <end position="419"/>
    </location>
    <ligand>
        <name>ATP</name>
        <dbReference type="ChEBI" id="CHEBI:30616"/>
    </ligand>
</feature>
<keyword evidence="11" id="KW-1185">Reference proteome</keyword>
<dbReference type="Gene3D" id="3.40.850.10">
    <property type="entry name" value="Kinesin motor domain"/>
    <property type="match status" value="1"/>
</dbReference>
<feature type="coiled-coil region" evidence="8">
    <location>
        <begin position="149"/>
        <end position="226"/>
    </location>
</feature>
<evidence type="ECO:0000256" key="1">
    <source>
        <dbReference type="ARBA" id="ARBA00004245"/>
    </source>
</evidence>